<proteinExistence type="predicted"/>
<organism evidence="2 3">
    <name type="scientific">Prunus yedoensis var. nudiflora</name>
    <dbReference type="NCBI Taxonomy" id="2094558"/>
    <lineage>
        <taxon>Eukaryota</taxon>
        <taxon>Viridiplantae</taxon>
        <taxon>Streptophyta</taxon>
        <taxon>Embryophyta</taxon>
        <taxon>Tracheophyta</taxon>
        <taxon>Spermatophyta</taxon>
        <taxon>Magnoliopsida</taxon>
        <taxon>eudicotyledons</taxon>
        <taxon>Gunneridae</taxon>
        <taxon>Pentapetalae</taxon>
        <taxon>rosids</taxon>
        <taxon>fabids</taxon>
        <taxon>Rosales</taxon>
        <taxon>Rosaceae</taxon>
        <taxon>Amygdaloideae</taxon>
        <taxon>Amygdaleae</taxon>
        <taxon>Prunus</taxon>
    </lineage>
</organism>
<keyword evidence="3" id="KW-1185">Reference proteome</keyword>
<dbReference type="STRING" id="2094558.A0A314UGI6"/>
<dbReference type="EMBL" id="PJQY01003844">
    <property type="protein sequence ID" value="PQM33999.1"/>
    <property type="molecule type" value="Genomic_DNA"/>
</dbReference>
<protein>
    <submittedName>
        <fullName evidence="2">Uncharacterized protein</fullName>
    </submittedName>
</protein>
<gene>
    <name evidence="2" type="ORF">Pyn_41219</name>
</gene>
<feature type="compositionally biased region" description="Basic residues" evidence="1">
    <location>
        <begin position="33"/>
        <end position="47"/>
    </location>
</feature>
<evidence type="ECO:0000313" key="2">
    <source>
        <dbReference type="EMBL" id="PQM33999.1"/>
    </source>
</evidence>
<dbReference type="InterPro" id="IPR027417">
    <property type="entry name" value="P-loop_NTPase"/>
</dbReference>
<dbReference type="Gene3D" id="3.40.50.300">
    <property type="entry name" value="P-loop containing nucleotide triphosphate hydrolases"/>
    <property type="match status" value="1"/>
</dbReference>
<evidence type="ECO:0000313" key="3">
    <source>
        <dbReference type="Proteomes" id="UP000250321"/>
    </source>
</evidence>
<feature type="region of interest" description="Disordered" evidence="1">
    <location>
        <begin position="1"/>
        <end position="74"/>
    </location>
</feature>
<evidence type="ECO:0000256" key="1">
    <source>
        <dbReference type="SAM" id="MobiDB-lite"/>
    </source>
</evidence>
<dbReference type="Proteomes" id="UP000250321">
    <property type="component" value="Unassembled WGS sequence"/>
</dbReference>
<reference evidence="2 3" key="1">
    <citation type="submission" date="2018-02" db="EMBL/GenBank/DDBJ databases">
        <title>Draft genome of wild Prunus yedoensis var. nudiflora.</title>
        <authorList>
            <person name="Baek S."/>
            <person name="Kim J.-H."/>
            <person name="Choi K."/>
            <person name="Kim G.-B."/>
            <person name="Cho A."/>
            <person name="Jang H."/>
            <person name="Shin C.-H."/>
            <person name="Yu H.-J."/>
            <person name="Mun J.-H."/>
        </authorList>
    </citation>
    <scope>NUCLEOTIDE SEQUENCE [LARGE SCALE GENOMIC DNA]</scope>
    <source>
        <strain evidence="3">cv. Jeju island</strain>
        <tissue evidence="2">Leaf</tissue>
    </source>
</reference>
<sequence>MALLGRRLMRSENVDGNGDNEVEEKDKGDNVNIKKKKRKNKKNKKKAKETLENEENTVDDSSNGKEEIEEEPFDEDEYYAWNELGLHHLIMKSMYQLGFKEPNANTESLYSRCCSSREGFEKMRAFGLPHFATVVGGKRKGREDV</sequence>
<comment type="caution">
    <text evidence="2">The sequence shown here is derived from an EMBL/GenBank/DDBJ whole genome shotgun (WGS) entry which is preliminary data.</text>
</comment>
<dbReference type="AlphaFoldDB" id="A0A314UGI6"/>
<name>A0A314UGI6_PRUYE</name>
<accession>A0A314UGI6</accession>